<protein>
    <recommendedName>
        <fullName evidence="14">lytic cellulose monooxygenase (C4-dehydrogenating)</fullName>
        <ecNumber evidence="14">1.14.99.56</ecNumber>
    </recommendedName>
</protein>
<evidence type="ECO:0000259" key="16">
    <source>
        <dbReference type="Pfam" id="PF03443"/>
    </source>
</evidence>
<dbReference type="Pfam" id="PF03443">
    <property type="entry name" value="AA9"/>
    <property type="match status" value="1"/>
</dbReference>
<evidence type="ECO:0000256" key="3">
    <source>
        <dbReference type="ARBA" id="ARBA00022525"/>
    </source>
</evidence>
<evidence type="ECO:0000256" key="6">
    <source>
        <dbReference type="ARBA" id="ARBA00023002"/>
    </source>
</evidence>
<feature type="domain" description="Auxiliary Activity family 9 catalytic" evidence="16">
    <location>
        <begin position="17"/>
        <end position="145"/>
    </location>
</feature>
<dbReference type="Gene3D" id="2.70.50.70">
    <property type="match status" value="2"/>
</dbReference>
<keyword evidence="7" id="KW-0186">Copper</keyword>
<evidence type="ECO:0000256" key="12">
    <source>
        <dbReference type="ARBA" id="ARBA00044502"/>
    </source>
</evidence>
<keyword evidence="15" id="KW-0732">Signal</keyword>
<keyword evidence="11" id="KW-0624">Polysaccharide degradation</keyword>
<organism evidence="17 18">
    <name type="scientific">Glonium stellatum</name>
    <dbReference type="NCBI Taxonomy" id="574774"/>
    <lineage>
        <taxon>Eukaryota</taxon>
        <taxon>Fungi</taxon>
        <taxon>Dikarya</taxon>
        <taxon>Ascomycota</taxon>
        <taxon>Pezizomycotina</taxon>
        <taxon>Dothideomycetes</taxon>
        <taxon>Pleosporomycetidae</taxon>
        <taxon>Gloniales</taxon>
        <taxon>Gloniaceae</taxon>
        <taxon>Glonium</taxon>
    </lineage>
</organism>
<comment type="subcellular location">
    <subcellularLocation>
        <location evidence="2">Secreted</location>
    </subcellularLocation>
</comment>
<dbReference type="GO" id="GO:0004497">
    <property type="term" value="F:monooxygenase activity"/>
    <property type="evidence" value="ECO:0007669"/>
    <property type="project" value="UniProtKB-KW"/>
</dbReference>
<proteinExistence type="inferred from homology"/>
<comment type="similarity">
    <text evidence="12">Belongs to the polysaccharide monooxygenase AA9 family.</text>
</comment>
<evidence type="ECO:0000313" key="17">
    <source>
        <dbReference type="EMBL" id="OCL10529.1"/>
    </source>
</evidence>
<dbReference type="InterPro" id="IPR049892">
    <property type="entry name" value="AA9"/>
</dbReference>
<comment type="cofactor">
    <cofactor evidence="1">
        <name>Cu(2+)</name>
        <dbReference type="ChEBI" id="CHEBI:29036"/>
    </cofactor>
</comment>
<dbReference type="AlphaFoldDB" id="A0A8E2JUY4"/>
<dbReference type="GO" id="GO:0046872">
    <property type="term" value="F:metal ion binding"/>
    <property type="evidence" value="ECO:0007669"/>
    <property type="project" value="UniProtKB-KW"/>
</dbReference>
<keyword evidence="8 17" id="KW-0503">Monooxygenase</keyword>
<reference evidence="17 18" key="1">
    <citation type="journal article" date="2016" name="Nat. Commun.">
        <title>Ectomycorrhizal ecology is imprinted in the genome of the dominant symbiotic fungus Cenococcum geophilum.</title>
        <authorList>
            <consortium name="DOE Joint Genome Institute"/>
            <person name="Peter M."/>
            <person name="Kohler A."/>
            <person name="Ohm R.A."/>
            <person name="Kuo A."/>
            <person name="Krutzmann J."/>
            <person name="Morin E."/>
            <person name="Arend M."/>
            <person name="Barry K.W."/>
            <person name="Binder M."/>
            <person name="Choi C."/>
            <person name="Clum A."/>
            <person name="Copeland A."/>
            <person name="Grisel N."/>
            <person name="Haridas S."/>
            <person name="Kipfer T."/>
            <person name="LaButti K."/>
            <person name="Lindquist E."/>
            <person name="Lipzen A."/>
            <person name="Maire R."/>
            <person name="Meier B."/>
            <person name="Mihaltcheva S."/>
            <person name="Molinier V."/>
            <person name="Murat C."/>
            <person name="Poggeler S."/>
            <person name="Quandt C.A."/>
            <person name="Sperisen C."/>
            <person name="Tritt A."/>
            <person name="Tisserant E."/>
            <person name="Crous P.W."/>
            <person name="Henrissat B."/>
            <person name="Nehls U."/>
            <person name="Egli S."/>
            <person name="Spatafora J.W."/>
            <person name="Grigoriev I.V."/>
            <person name="Martin F.M."/>
        </authorList>
    </citation>
    <scope>NUCLEOTIDE SEQUENCE [LARGE SCALE GENOMIC DNA]</scope>
    <source>
        <strain evidence="17 18">CBS 207.34</strain>
    </source>
</reference>
<dbReference type="Proteomes" id="UP000250140">
    <property type="component" value="Unassembled WGS sequence"/>
</dbReference>
<dbReference type="EC" id="1.14.99.56" evidence="14"/>
<evidence type="ECO:0000256" key="14">
    <source>
        <dbReference type="ARBA" id="ARBA00047174"/>
    </source>
</evidence>
<evidence type="ECO:0000256" key="15">
    <source>
        <dbReference type="SAM" id="SignalP"/>
    </source>
</evidence>
<evidence type="ECO:0000256" key="7">
    <source>
        <dbReference type="ARBA" id="ARBA00023008"/>
    </source>
</evidence>
<name>A0A8E2JUY4_9PEZI</name>
<accession>A0A8E2JUY4</accession>
<evidence type="ECO:0000256" key="4">
    <source>
        <dbReference type="ARBA" id="ARBA00022723"/>
    </source>
</evidence>
<evidence type="ECO:0000256" key="11">
    <source>
        <dbReference type="ARBA" id="ARBA00023326"/>
    </source>
</evidence>
<sequence length="194" mass="20654">MKYLITLLSSAALVAAHGYVDNATINGVHYQPYYDPYVTPARVSRPIQGNGPIADVTYVDLQCGGWTEGEIIGSSPAALHAPATAGSTVTLHWTLWPDSHRGPVVTYMARCPNTGCNDWLPGTAAVWFKVAETGRIGVTDTWGDTPLMVTGTGSTTPSSFVAFPGAYQGSDPGITYDMYQAQTYTIPGPSVFQC</sequence>
<keyword evidence="18" id="KW-1185">Reference proteome</keyword>
<keyword evidence="4" id="KW-0479">Metal-binding</keyword>
<keyword evidence="5" id="KW-0136">Cellulose degradation</keyword>
<evidence type="ECO:0000256" key="8">
    <source>
        <dbReference type="ARBA" id="ARBA00023033"/>
    </source>
</evidence>
<feature type="chain" id="PRO_5034353125" description="lytic cellulose monooxygenase (C4-dehydrogenating)" evidence="15">
    <location>
        <begin position="17"/>
        <end position="194"/>
    </location>
</feature>
<dbReference type="OrthoDB" id="4849160at2759"/>
<keyword evidence="10" id="KW-0119">Carbohydrate metabolism</keyword>
<dbReference type="EMBL" id="KV749230">
    <property type="protein sequence ID" value="OCL10529.1"/>
    <property type="molecule type" value="Genomic_DNA"/>
</dbReference>
<dbReference type="GO" id="GO:0030245">
    <property type="term" value="P:cellulose catabolic process"/>
    <property type="evidence" value="ECO:0007669"/>
    <property type="project" value="UniProtKB-KW"/>
</dbReference>
<evidence type="ECO:0000256" key="5">
    <source>
        <dbReference type="ARBA" id="ARBA00023001"/>
    </source>
</evidence>
<evidence type="ECO:0000256" key="13">
    <source>
        <dbReference type="ARBA" id="ARBA00045077"/>
    </source>
</evidence>
<keyword evidence="9" id="KW-1015">Disulfide bond</keyword>
<gene>
    <name evidence="17" type="ORF">AOQ84DRAFT_396786</name>
</gene>
<dbReference type="PANTHER" id="PTHR33353:SF6">
    <property type="entry name" value="ENDOGLUCANASE IV"/>
    <property type="match status" value="1"/>
</dbReference>
<keyword evidence="3" id="KW-0964">Secreted</keyword>
<evidence type="ECO:0000256" key="10">
    <source>
        <dbReference type="ARBA" id="ARBA00023277"/>
    </source>
</evidence>
<evidence type="ECO:0000313" key="18">
    <source>
        <dbReference type="Proteomes" id="UP000250140"/>
    </source>
</evidence>
<evidence type="ECO:0000256" key="2">
    <source>
        <dbReference type="ARBA" id="ARBA00004613"/>
    </source>
</evidence>
<evidence type="ECO:0000256" key="1">
    <source>
        <dbReference type="ARBA" id="ARBA00001973"/>
    </source>
</evidence>
<dbReference type="InterPro" id="IPR005103">
    <property type="entry name" value="AA9_LPMO"/>
</dbReference>
<comment type="catalytic activity">
    <reaction evidence="13">
        <text>[(1-&gt;4)-beta-D-glucosyl]n+m + reduced acceptor + O2 = 4-dehydro-beta-D-glucosyl-[(1-&gt;4)-beta-D-glucosyl]n-1 + [(1-&gt;4)-beta-D-glucosyl]m + acceptor + H2O.</text>
        <dbReference type="EC" id="1.14.99.56"/>
    </reaction>
</comment>
<dbReference type="GO" id="GO:0005576">
    <property type="term" value="C:extracellular region"/>
    <property type="evidence" value="ECO:0007669"/>
    <property type="project" value="UniProtKB-SubCell"/>
</dbReference>
<dbReference type="PANTHER" id="PTHR33353">
    <property type="entry name" value="PUTATIVE (AFU_ORTHOLOGUE AFUA_1G12560)-RELATED"/>
    <property type="match status" value="1"/>
</dbReference>
<evidence type="ECO:0000256" key="9">
    <source>
        <dbReference type="ARBA" id="ARBA00023157"/>
    </source>
</evidence>
<feature type="signal peptide" evidence="15">
    <location>
        <begin position="1"/>
        <end position="16"/>
    </location>
</feature>
<keyword evidence="6" id="KW-0560">Oxidoreductase</keyword>